<keyword evidence="3 4" id="KW-0378">Hydrolase</keyword>
<dbReference type="GO" id="GO:0006508">
    <property type="term" value="P:proteolysis"/>
    <property type="evidence" value="ECO:0007669"/>
    <property type="project" value="UniProtKB-KW"/>
</dbReference>
<organism evidence="4 5">
    <name type="scientific">Breznakia pachnodae</name>
    <dbReference type="NCBI Taxonomy" id="265178"/>
    <lineage>
        <taxon>Bacteria</taxon>
        <taxon>Bacillati</taxon>
        <taxon>Bacillota</taxon>
        <taxon>Erysipelotrichia</taxon>
        <taxon>Erysipelotrichales</taxon>
        <taxon>Erysipelotrichaceae</taxon>
        <taxon>Breznakia</taxon>
    </lineage>
</organism>
<dbReference type="InterPro" id="IPR051201">
    <property type="entry name" value="Chloro_Bact_Ser_Proteases"/>
</dbReference>
<dbReference type="PRINTS" id="PR00834">
    <property type="entry name" value="PROTEASES2C"/>
</dbReference>
<evidence type="ECO:0000313" key="4">
    <source>
        <dbReference type="EMBL" id="MDQ0362879.1"/>
    </source>
</evidence>
<name>A0ABU0E7J8_9FIRM</name>
<reference evidence="4 5" key="1">
    <citation type="submission" date="2023-07" db="EMBL/GenBank/DDBJ databases">
        <title>Genomic Encyclopedia of Type Strains, Phase IV (KMG-IV): sequencing the most valuable type-strain genomes for metagenomic binning, comparative biology and taxonomic classification.</title>
        <authorList>
            <person name="Goeker M."/>
        </authorList>
    </citation>
    <scope>NUCLEOTIDE SEQUENCE [LARGE SCALE GENOMIC DNA]</scope>
    <source>
        <strain evidence="4 5">DSM 16784</strain>
    </source>
</reference>
<sequence>MKKRNGILATLILYFSIFAVAFTGGYLGMSLSNGSLGGSSDSDTLELTKTNTTTKAETDLTEVSAKCKESVVEIKTETMTRDRFYGNYVSEGAGSGVIISKNGYIITNYHVVDGATTIYVTLTDGTEYEATYIGGDAENDIAVLRIDAKNLTAATIGDSDALVEGEDVIAIGNPLGELGGTVTEGIISSTSREITIDGVKMDLLQTSAAINPGNSGGGLFNMDGELIGVVNAKSSGSEIEGLGFAIPVNTAIEAAEAIIANAK</sequence>
<dbReference type="RefSeq" id="WP_307411055.1">
    <property type="nucleotide sequence ID" value="NZ_JAUSUR010000008.1"/>
</dbReference>
<protein>
    <submittedName>
        <fullName evidence="4">Serine protease Do</fullName>
        <ecNumber evidence="4">3.4.21.107</ecNumber>
    </submittedName>
</protein>
<dbReference type="Gene3D" id="2.40.10.10">
    <property type="entry name" value="Trypsin-like serine proteases"/>
    <property type="match status" value="2"/>
</dbReference>
<dbReference type="SUPFAM" id="SSF50494">
    <property type="entry name" value="Trypsin-like serine proteases"/>
    <property type="match status" value="1"/>
</dbReference>
<evidence type="ECO:0000256" key="1">
    <source>
        <dbReference type="ARBA" id="ARBA00010541"/>
    </source>
</evidence>
<dbReference type="PANTHER" id="PTHR43343">
    <property type="entry name" value="PEPTIDASE S12"/>
    <property type="match status" value="1"/>
</dbReference>
<evidence type="ECO:0000256" key="3">
    <source>
        <dbReference type="ARBA" id="ARBA00022801"/>
    </source>
</evidence>
<dbReference type="EC" id="3.4.21.107" evidence="4"/>
<dbReference type="EMBL" id="JAUSUR010000008">
    <property type="protein sequence ID" value="MDQ0362879.1"/>
    <property type="molecule type" value="Genomic_DNA"/>
</dbReference>
<dbReference type="Pfam" id="PF13365">
    <property type="entry name" value="Trypsin_2"/>
    <property type="match status" value="1"/>
</dbReference>
<gene>
    <name evidence="4" type="ORF">J2S15_003640</name>
</gene>
<dbReference type="InterPro" id="IPR043504">
    <property type="entry name" value="Peptidase_S1_PA_chymotrypsin"/>
</dbReference>
<comment type="similarity">
    <text evidence="1">Belongs to the peptidase S1C family.</text>
</comment>
<dbReference type="InterPro" id="IPR009003">
    <property type="entry name" value="Peptidase_S1_PA"/>
</dbReference>
<keyword evidence="2 4" id="KW-0645">Protease</keyword>
<dbReference type="InterPro" id="IPR001940">
    <property type="entry name" value="Peptidase_S1C"/>
</dbReference>
<dbReference type="Proteomes" id="UP001230220">
    <property type="component" value="Unassembled WGS sequence"/>
</dbReference>
<evidence type="ECO:0000256" key="2">
    <source>
        <dbReference type="ARBA" id="ARBA00022670"/>
    </source>
</evidence>
<proteinExistence type="inferred from homology"/>
<dbReference type="PANTHER" id="PTHR43343:SF3">
    <property type="entry name" value="PROTEASE DO-LIKE 8, CHLOROPLASTIC"/>
    <property type="match status" value="1"/>
</dbReference>
<accession>A0ABU0E7J8</accession>
<keyword evidence="5" id="KW-1185">Reference proteome</keyword>
<dbReference type="GO" id="GO:0008233">
    <property type="term" value="F:peptidase activity"/>
    <property type="evidence" value="ECO:0007669"/>
    <property type="project" value="UniProtKB-KW"/>
</dbReference>
<comment type="caution">
    <text evidence="4">The sequence shown here is derived from an EMBL/GenBank/DDBJ whole genome shotgun (WGS) entry which is preliminary data.</text>
</comment>
<evidence type="ECO:0000313" key="5">
    <source>
        <dbReference type="Proteomes" id="UP001230220"/>
    </source>
</evidence>